<sequence>MPHDSLENPKSTGAGSAIEVIDGEKQHLTHANVHPDQLDEILLPKAIDYLHHNTETATYQIIWRSNHGSAHLCVEKTSTARIHRARRAATRQGRNKSSKTLRQMHQEQMRKVQWMQVAKDFLKLWVVRSSERLQSTFTSWLKQ</sequence>
<evidence type="ECO:0000313" key="2">
    <source>
        <dbReference type="Proteomes" id="UP000015106"/>
    </source>
</evidence>
<dbReference type="Gramene" id="TuG1812G0300005181.01.T01">
    <property type="protein sequence ID" value="TuG1812G0300005181.01.T01.cds339933"/>
    <property type="gene ID" value="TuG1812G0300005181.01"/>
</dbReference>
<organism evidence="1 2">
    <name type="scientific">Triticum urartu</name>
    <name type="common">Red wild einkorn</name>
    <name type="synonym">Crithodium urartu</name>
    <dbReference type="NCBI Taxonomy" id="4572"/>
    <lineage>
        <taxon>Eukaryota</taxon>
        <taxon>Viridiplantae</taxon>
        <taxon>Streptophyta</taxon>
        <taxon>Embryophyta</taxon>
        <taxon>Tracheophyta</taxon>
        <taxon>Spermatophyta</taxon>
        <taxon>Magnoliopsida</taxon>
        <taxon>Liliopsida</taxon>
        <taxon>Poales</taxon>
        <taxon>Poaceae</taxon>
        <taxon>BOP clade</taxon>
        <taxon>Pooideae</taxon>
        <taxon>Triticodae</taxon>
        <taxon>Triticeae</taxon>
        <taxon>Triticinae</taxon>
        <taxon>Triticum</taxon>
    </lineage>
</organism>
<dbReference type="EnsemblPlants" id="TuG1812G0300005181.01.T01">
    <property type="protein sequence ID" value="TuG1812G0300005181.01.T01.cds339933"/>
    <property type="gene ID" value="TuG1812G0300005181.01"/>
</dbReference>
<proteinExistence type="predicted"/>
<dbReference type="AlphaFoldDB" id="A0A8R7U234"/>
<name>A0A8R7U234_TRIUA</name>
<protein>
    <submittedName>
        <fullName evidence="1">Uncharacterized protein</fullName>
    </submittedName>
</protein>
<reference evidence="1" key="3">
    <citation type="submission" date="2022-06" db="UniProtKB">
        <authorList>
            <consortium name="EnsemblPlants"/>
        </authorList>
    </citation>
    <scope>IDENTIFICATION</scope>
</reference>
<accession>A0A8R7U234</accession>
<dbReference type="Proteomes" id="UP000015106">
    <property type="component" value="Chromosome 3"/>
</dbReference>
<reference evidence="1" key="2">
    <citation type="submission" date="2018-03" db="EMBL/GenBank/DDBJ databases">
        <title>The Triticum urartu genome reveals the dynamic nature of wheat genome evolution.</title>
        <authorList>
            <person name="Ling H."/>
            <person name="Ma B."/>
            <person name="Shi X."/>
            <person name="Liu H."/>
            <person name="Dong L."/>
            <person name="Sun H."/>
            <person name="Cao Y."/>
            <person name="Gao Q."/>
            <person name="Zheng S."/>
            <person name="Li Y."/>
            <person name="Yu Y."/>
            <person name="Du H."/>
            <person name="Qi M."/>
            <person name="Li Y."/>
            <person name="Yu H."/>
            <person name="Cui Y."/>
            <person name="Wang N."/>
            <person name="Chen C."/>
            <person name="Wu H."/>
            <person name="Zhao Y."/>
            <person name="Zhang J."/>
            <person name="Li Y."/>
            <person name="Zhou W."/>
            <person name="Zhang B."/>
            <person name="Hu W."/>
            <person name="Eijk M."/>
            <person name="Tang J."/>
            <person name="Witsenboer H."/>
            <person name="Zhao S."/>
            <person name="Li Z."/>
            <person name="Zhang A."/>
            <person name="Wang D."/>
            <person name="Liang C."/>
        </authorList>
    </citation>
    <scope>NUCLEOTIDE SEQUENCE [LARGE SCALE GENOMIC DNA]</scope>
    <source>
        <strain evidence="1">cv. G1812</strain>
    </source>
</reference>
<evidence type="ECO:0000313" key="1">
    <source>
        <dbReference type="EnsemblPlants" id="TuG1812G0300005181.01.T01.cds339933"/>
    </source>
</evidence>
<reference evidence="2" key="1">
    <citation type="journal article" date="2013" name="Nature">
        <title>Draft genome of the wheat A-genome progenitor Triticum urartu.</title>
        <authorList>
            <person name="Ling H.Q."/>
            <person name="Zhao S."/>
            <person name="Liu D."/>
            <person name="Wang J."/>
            <person name="Sun H."/>
            <person name="Zhang C."/>
            <person name="Fan H."/>
            <person name="Li D."/>
            <person name="Dong L."/>
            <person name="Tao Y."/>
            <person name="Gao C."/>
            <person name="Wu H."/>
            <person name="Li Y."/>
            <person name="Cui Y."/>
            <person name="Guo X."/>
            <person name="Zheng S."/>
            <person name="Wang B."/>
            <person name="Yu K."/>
            <person name="Liang Q."/>
            <person name="Yang W."/>
            <person name="Lou X."/>
            <person name="Chen J."/>
            <person name="Feng M."/>
            <person name="Jian J."/>
            <person name="Zhang X."/>
            <person name="Luo G."/>
            <person name="Jiang Y."/>
            <person name="Liu J."/>
            <person name="Wang Z."/>
            <person name="Sha Y."/>
            <person name="Zhang B."/>
            <person name="Wu H."/>
            <person name="Tang D."/>
            <person name="Shen Q."/>
            <person name="Xue P."/>
            <person name="Zou S."/>
            <person name="Wang X."/>
            <person name="Liu X."/>
            <person name="Wang F."/>
            <person name="Yang Y."/>
            <person name="An X."/>
            <person name="Dong Z."/>
            <person name="Zhang K."/>
            <person name="Zhang X."/>
            <person name="Luo M.C."/>
            <person name="Dvorak J."/>
            <person name="Tong Y."/>
            <person name="Wang J."/>
            <person name="Yang H."/>
            <person name="Li Z."/>
            <person name="Wang D."/>
            <person name="Zhang A."/>
            <person name="Wang J."/>
        </authorList>
    </citation>
    <scope>NUCLEOTIDE SEQUENCE</scope>
    <source>
        <strain evidence="2">cv. G1812</strain>
    </source>
</reference>
<keyword evidence="2" id="KW-1185">Reference proteome</keyword>